<feature type="transmembrane region" description="Helical" evidence="1">
    <location>
        <begin position="172"/>
        <end position="194"/>
    </location>
</feature>
<feature type="transmembrane region" description="Helical" evidence="1">
    <location>
        <begin position="225"/>
        <end position="247"/>
    </location>
</feature>
<evidence type="ECO:0000313" key="3">
    <source>
        <dbReference type="EMBL" id="GHB87399.1"/>
    </source>
</evidence>
<reference evidence="3 4" key="1">
    <citation type="journal article" date="2014" name="Int. J. Syst. Evol. Microbiol.">
        <title>Complete genome sequence of Corynebacterium casei LMG S-19264T (=DSM 44701T), isolated from a smear-ripened cheese.</title>
        <authorList>
            <consortium name="US DOE Joint Genome Institute (JGI-PGF)"/>
            <person name="Walter F."/>
            <person name="Albersmeier A."/>
            <person name="Kalinowski J."/>
            <person name="Ruckert C."/>
        </authorList>
    </citation>
    <scope>NUCLEOTIDE SEQUENCE [LARGE SCALE GENOMIC DNA]</scope>
    <source>
        <strain evidence="3 4">KCTC 12866</strain>
    </source>
</reference>
<comment type="caution">
    <text evidence="3">The sequence shown here is derived from an EMBL/GenBank/DDBJ whole genome shotgun (WGS) entry which is preliminary data.</text>
</comment>
<keyword evidence="1" id="KW-1133">Transmembrane helix</keyword>
<evidence type="ECO:0000259" key="2">
    <source>
        <dbReference type="Pfam" id="PF07863"/>
    </source>
</evidence>
<keyword evidence="1" id="KW-0812">Transmembrane</keyword>
<dbReference type="Pfam" id="PF07863">
    <property type="entry name" value="CtnDOT_TraJ"/>
    <property type="match status" value="1"/>
</dbReference>
<feature type="domain" description="Conjugative transposon TraJ C-terminal" evidence="2">
    <location>
        <begin position="2"/>
        <end position="333"/>
    </location>
</feature>
<evidence type="ECO:0000313" key="4">
    <source>
        <dbReference type="Proteomes" id="UP000598271"/>
    </source>
</evidence>
<feature type="transmembrane region" description="Helical" evidence="1">
    <location>
        <begin position="268"/>
        <end position="287"/>
    </location>
</feature>
<sequence>MESLITIIGKLYEQQIPMANTMAKGIEPLIRVFAAIGAMVYIFGRVIVQIANSQDIDFFPLLRPFVLLLMIPFAPNFCDAMDGFGNEIRSRVNTGNLEIAARVERMNERVQDKIEKKWAAIRSNPEKYKEAFGRDQEDDQVMGTEFMIDFNIWMARAQESVKFQILSVIQDILLALMYIAESALLLVSIAFRIVLRMGFPIALALAVFPGFTMAVANWFGSYLNFTLLPAVAAMYSRLTFGLVETYISYYDVPQALDAMGSELQQPEFLGVAFIALLIMALVGYVQVPSMTSLLVSVGGAGSMIQGATRGVMTAGSQGRRGMIRGMSSARGEAQGVGRRLGIGK</sequence>
<organism evidence="3 4">
    <name type="scientific">Persicitalea jodogahamensis</name>
    <dbReference type="NCBI Taxonomy" id="402147"/>
    <lineage>
        <taxon>Bacteria</taxon>
        <taxon>Pseudomonadati</taxon>
        <taxon>Bacteroidota</taxon>
        <taxon>Cytophagia</taxon>
        <taxon>Cytophagales</taxon>
        <taxon>Spirosomataceae</taxon>
        <taxon>Persicitalea</taxon>
    </lineage>
</organism>
<gene>
    <name evidence="3" type="ORF">GCM10007390_49080</name>
</gene>
<dbReference type="InterPro" id="IPR012424">
    <property type="entry name" value="Conjugative_transposon_TraJ_C"/>
</dbReference>
<dbReference type="RefSeq" id="WP_189568628.1">
    <property type="nucleotide sequence ID" value="NZ_BMXF01000008.1"/>
</dbReference>
<protein>
    <submittedName>
        <fullName evidence="3">Conjugative transposon protein TraJ</fullName>
    </submittedName>
</protein>
<feature type="transmembrane region" description="Helical" evidence="1">
    <location>
        <begin position="28"/>
        <end position="48"/>
    </location>
</feature>
<proteinExistence type="predicted"/>
<keyword evidence="4" id="KW-1185">Reference proteome</keyword>
<accession>A0A8J3GC99</accession>
<evidence type="ECO:0000256" key="1">
    <source>
        <dbReference type="SAM" id="Phobius"/>
    </source>
</evidence>
<dbReference type="EMBL" id="BMXF01000008">
    <property type="protein sequence ID" value="GHB87399.1"/>
    <property type="molecule type" value="Genomic_DNA"/>
</dbReference>
<dbReference type="AlphaFoldDB" id="A0A8J3GC99"/>
<name>A0A8J3GC99_9BACT</name>
<dbReference type="Proteomes" id="UP000598271">
    <property type="component" value="Unassembled WGS sequence"/>
</dbReference>
<feature type="transmembrane region" description="Helical" evidence="1">
    <location>
        <begin position="201"/>
        <end position="219"/>
    </location>
</feature>
<feature type="transmembrane region" description="Helical" evidence="1">
    <location>
        <begin position="60"/>
        <end position="77"/>
    </location>
</feature>
<keyword evidence="1" id="KW-0472">Membrane</keyword>